<dbReference type="InterPro" id="IPR014988">
    <property type="entry name" value="Uncharacterised_YqcI/YcgG"/>
</dbReference>
<keyword evidence="2" id="KW-1185">Reference proteome</keyword>
<evidence type="ECO:0000313" key="1">
    <source>
        <dbReference type="EMBL" id="MDC8759955.1"/>
    </source>
</evidence>
<evidence type="ECO:0000313" key="2">
    <source>
        <dbReference type="Proteomes" id="UP001221208"/>
    </source>
</evidence>
<name>A0ABT5K6A1_9BURK</name>
<dbReference type="Proteomes" id="UP001221208">
    <property type="component" value="Unassembled WGS sequence"/>
</dbReference>
<dbReference type="NCBIfam" id="NF041366">
    <property type="entry name" value="GntA_guanitoxin"/>
    <property type="match status" value="1"/>
</dbReference>
<dbReference type="Pfam" id="PF08892">
    <property type="entry name" value="YqcI_YcgG"/>
    <property type="match status" value="1"/>
</dbReference>
<gene>
    <name evidence="1" type="primary">gntA</name>
    <name evidence="1" type="ORF">OIK44_20410</name>
</gene>
<dbReference type="EMBL" id="JAQQXR010000009">
    <property type="protein sequence ID" value="MDC8759955.1"/>
    <property type="molecule type" value="Genomic_DNA"/>
</dbReference>
<accession>A0ABT5K6A1</accession>
<dbReference type="RefSeq" id="WP_273673448.1">
    <property type="nucleotide sequence ID" value="NZ_JAQQXR010000009.1"/>
</dbReference>
<proteinExistence type="predicted"/>
<organism evidence="1 2">
    <name type="scientific">Janthinobacterium fluminis</name>
    <dbReference type="NCBI Taxonomy" id="2987524"/>
    <lineage>
        <taxon>Bacteria</taxon>
        <taxon>Pseudomonadati</taxon>
        <taxon>Pseudomonadota</taxon>
        <taxon>Betaproteobacteria</taxon>
        <taxon>Burkholderiales</taxon>
        <taxon>Oxalobacteraceae</taxon>
        <taxon>Janthinobacterium</taxon>
    </lineage>
</organism>
<comment type="caution">
    <text evidence="1">The sequence shown here is derived from an EMBL/GenBank/DDBJ whole genome shotgun (WGS) entry which is preliminary data.</text>
</comment>
<sequence length="282" mass="31019">MSSEMLCRRAGAAPEAQPAAANPRPWNPLATAARAPGLSSYAACREAVLRPLADAGVDPAVVVAHRQLRELVTGAGFPCVGARSAFNRRDYRFGLYPALASDAAVAALCHDLYEFCHEFAVLDDRFVTYVALFRGGAGNSELQFEQALWRQLQAMHALDAGHFDWDARVACDPRADQFSFSMGGHGMFIVGLHPAASRRARVFPYPALAFNLHEQFELLRQRGKFEMLKQIIRARDMALQGSHNPMLSTFGSGSEARQYSGRAVPDNWQCPFHPQPKSDTTP</sequence>
<dbReference type="PANTHER" id="PTHR40045:SF1">
    <property type="entry name" value="YQCI_YCGG FAMILY PROTEIN"/>
    <property type="match status" value="1"/>
</dbReference>
<protein>
    <submittedName>
        <fullName evidence="1">Guanitoxin biosynthesis heme-dependent pre-guanitoxin N-hydroxylase GntA</fullName>
    </submittedName>
</protein>
<dbReference type="PANTHER" id="PTHR40045">
    <property type="entry name" value="YCGG FAMILY PROTEIN"/>
    <property type="match status" value="1"/>
</dbReference>
<reference evidence="1 2" key="1">
    <citation type="submission" date="2022-10" db="EMBL/GenBank/DDBJ databases">
        <title>Janthinobacterium sp. hw3 Genome sequencing.</title>
        <authorList>
            <person name="Park S."/>
        </authorList>
    </citation>
    <scope>NUCLEOTIDE SEQUENCE [LARGE SCALE GENOMIC DNA]</scope>
    <source>
        <strain evidence="2">hw3</strain>
    </source>
</reference>